<dbReference type="SMART" id="SM00174">
    <property type="entry name" value="RHO"/>
    <property type="match status" value="1"/>
</dbReference>
<dbReference type="PRINTS" id="PR00449">
    <property type="entry name" value="RASTRNSFRMNG"/>
</dbReference>
<evidence type="ECO:0000256" key="7">
    <source>
        <dbReference type="ARBA" id="ARBA00023288"/>
    </source>
</evidence>
<dbReference type="VEuPathDB" id="VectorBase:CSON010249"/>
<dbReference type="InterPro" id="IPR027417">
    <property type="entry name" value="P-loop_NTPase"/>
</dbReference>
<dbReference type="SUPFAM" id="SSF52540">
    <property type="entry name" value="P-loop containing nucleoside triphosphate hydrolases"/>
    <property type="match status" value="1"/>
</dbReference>
<evidence type="ECO:0000256" key="9">
    <source>
        <dbReference type="ARBA" id="ARBA00038061"/>
    </source>
</evidence>
<dbReference type="GO" id="GO:0005886">
    <property type="term" value="C:plasma membrane"/>
    <property type="evidence" value="ECO:0007669"/>
    <property type="project" value="UniProtKB-SubCell"/>
</dbReference>
<dbReference type="GO" id="GO:0005525">
    <property type="term" value="F:GTP binding"/>
    <property type="evidence" value="ECO:0007669"/>
    <property type="project" value="UniProtKB-KW"/>
</dbReference>
<dbReference type="GO" id="GO:0031681">
    <property type="term" value="F:G-protein beta-subunit binding"/>
    <property type="evidence" value="ECO:0007669"/>
    <property type="project" value="TreeGrafter"/>
</dbReference>
<dbReference type="AlphaFoldDB" id="A0A336M1Z8"/>
<dbReference type="PROSITE" id="PS51419">
    <property type="entry name" value="RAB"/>
    <property type="match status" value="1"/>
</dbReference>
<dbReference type="FunFam" id="3.40.50.300:FF:000475">
    <property type="entry name" value="GTP-binding protein Rhes"/>
    <property type="match status" value="1"/>
</dbReference>
<evidence type="ECO:0000313" key="11">
    <source>
        <dbReference type="EMBL" id="SSX24070.1"/>
    </source>
</evidence>
<dbReference type="InterPro" id="IPR001806">
    <property type="entry name" value="Small_GTPase"/>
</dbReference>
<proteinExistence type="inferred from homology"/>
<keyword evidence="2" id="KW-1003">Cell membrane</keyword>
<dbReference type="InterPro" id="IPR052236">
    <property type="entry name" value="Small_GTPase_RasD"/>
</dbReference>
<evidence type="ECO:0000256" key="1">
    <source>
        <dbReference type="ARBA" id="ARBA00004193"/>
    </source>
</evidence>
<dbReference type="GO" id="GO:0007165">
    <property type="term" value="P:signal transduction"/>
    <property type="evidence" value="ECO:0007669"/>
    <property type="project" value="TreeGrafter"/>
</dbReference>
<keyword evidence="5" id="KW-0342">GTP-binding</keyword>
<dbReference type="SMART" id="SM00173">
    <property type="entry name" value="RAS"/>
    <property type="match status" value="1"/>
</dbReference>
<evidence type="ECO:0000256" key="3">
    <source>
        <dbReference type="ARBA" id="ARBA00022481"/>
    </source>
</evidence>
<evidence type="ECO:0000256" key="4">
    <source>
        <dbReference type="ARBA" id="ARBA00022741"/>
    </source>
</evidence>
<evidence type="ECO:0000256" key="8">
    <source>
        <dbReference type="ARBA" id="ARBA00023289"/>
    </source>
</evidence>
<evidence type="ECO:0000256" key="5">
    <source>
        <dbReference type="ARBA" id="ARBA00023134"/>
    </source>
</evidence>
<dbReference type="Pfam" id="PF00071">
    <property type="entry name" value="Ras"/>
    <property type="match status" value="1"/>
</dbReference>
<dbReference type="PROSITE" id="PS51421">
    <property type="entry name" value="RAS"/>
    <property type="match status" value="1"/>
</dbReference>
<dbReference type="PANTHER" id="PTHR46149:SF3">
    <property type="entry name" value="MIP08469P"/>
    <property type="match status" value="1"/>
</dbReference>
<dbReference type="GO" id="GO:0003924">
    <property type="term" value="F:GTPase activity"/>
    <property type="evidence" value="ECO:0007669"/>
    <property type="project" value="InterPro"/>
</dbReference>
<keyword evidence="8" id="KW-0636">Prenylation</keyword>
<comment type="similarity">
    <text evidence="9">Belongs to the small GTPase superfamily. RasD family.</text>
</comment>
<evidence type="ECO:0000256" key="6">
    <source>
        <dbReference type="ARBA" id="ARBA00023136"/>
    </source>
</evidence>
<evidence type="ECO:0000256" key="2">
    <source>
        <dbReference type="ARBA" id="ARBA00022475"/>
    </source>
</evidence>
<dbReference type="OMA" id="CLKNRTK"/>
<accession>A0A336M1Z8</accession>
<keyword evidence="3" id="KW-0488">Methylation</keyword>
<sequence>MGSPCNRTKRHILEMGDKISSFTIDCSSRLNRCTSWLCTRSNRMNQNMNGGMSGGSGGGGNAGDKQRTPSNSEVHHGPGPSPVGSCGDDDSHPPPKNCYRLVMLGSARGGKTSLVARFLGGKFEDSYTPTIEDFHRKLYRIRGEVHQLDILDTSGNHPFPAMRRLSFLTGDIFVLVFSMDSRESFEEVQRLREQILETKYSASLPQTQGTKVKKVIPKVPMVIAGNKCDKDMKTVTVEEVEAYVNSQDNSCVFVETSAKKNLHVDDVFYELFNVANLPLEMAPNHHKRVTATFGSPCTLPPAQHSNTRTKKALSIKRKLSDACGVAVHVRRPSIRTDLMIMKTKTSSLGDGSSSSASNAFNFSKLSRTTAKNCTIQ</sequence>
<protein>
    <submittedName>
        <fullName evidence="11">CSON010249 protein</fullName>
    </submittedName>
</protein>
<evidence type="ECO:0000256" key="10">
    <source>
        <dbReference type="SAM" id="MobiDB-lite"/>
    </source>
</evidence>
<dbReference type="SMART" id="SM00175">
    <property type="entry name" value="RAB"/>
    <property type="match status" value="1"/>
</dbReference>
<feature type="compositionally biased region" description="Gly residues" evidence="10">
    <location>
        <begin position="51"/>
        <end position="62"/>
    </location>
</feature>
<feature type="region of interest" description="Disordered" evidence="10">
    <location>
        <begin position="47"/>
        <end position="91"/>
    </location>
</feature>
<dbReference type="InterPro" id="IPR005225">
    <property type="entry name" value="Small_GTP-bd"/>
</dbReference>
<reference evidence="11" key="1">
    <citation type="submission" date="2018-07" db="EMBL/GenBank/DDBJ databases">
        <authorList>
            <person name="Quirk P.G."/>
            <person name="Krulwich T.A."/>
        </authorList>
    </citation>
    <scope>NUCLEOTIDE SEQUENCE</scope>
</reference>
<keyword evidence="7" id="KW-0449">Lipoprotein</keyword>
<gene>
    <name evidence="11" type="primary">CSON010249</name>
</gene>
<dbReference type="PROSITE" id="PS51420">
    <property type="entry name" value="RHO"/>
    <property type="match status" value="1"/>
</dbReference>
<keyword evidence="6" id="KW-0472">Membrane</keyword>
<keyword evidence="4" id="KW-0547">Nucleotide-binding</keyword>
<organism evidence="11">
    <name type="scientific">Culicoides sonorensis</name>
    <name type="common">Biting midge</name>
    <dbReference type="NCBI Taxonomy" id="179676"/>
    <lineage>
        <taxon>Eukaryota</taxon>
        <taxon>Metazoa</taxon>
        <taxon>Ecdysozoa</taxon>
        <taxon>Arthropoda</taxon>
        <taxon>Hexapoda</taxon>
        <taxon>Insecta</taxon>
        <taxon>Pterygota</taxon>
        <taxon>Neoptera</taxon>
        <taxon>Endopterygota</taxon>
        <taxon>Diptera</taxon>
        <taxon>Nematocera</taxon>
        <taxon>Chironomoidea</taxon>
        <taxon>Ceratopogonidae</taxon>
        <taxon>Ceratopogoninae</taxon>
        <taxon>Culicoides</taxon>
        <taxon>Monoculicoides</taxon>
    </lineage>
</organism>
<comment type="subcellular location">
    <subcellularLocation>
        <location evidence="1">Cell membrane</location>
        <topology evidence="1">Lipid-anchor</topology>
    </subcellularLocation>
</comment>
<dbReference type="Gene3D" id="3.40.50.300">
    <property type="entry name" value="P-loop containing nucleotide triphosphate hydrolases"/>
    <property type="match status" value="1"/>
</dbReference>
<name>A0A336M1Z8_CULSO</name>
<dbReference type="PANTHER" id="PTHR46149">
    <property type="entry name" value="MIP08469P"/>
    <property type="match status" value="1"/>
</dbReference>
<dbReference type="EMBL" id="UFQT01000412">
    <property type="protein sequence ID" value="SSX24070.1"/>
    <property type="molecule type" value="Genomic_DNA"/>
</dbReference>
<dbReference type="NCBIfam" id="TIGR00231">
    <property type="entry name" value="small_GTP"/>
    <property type="match status" value="1"/>
</dbReference>